<keyword evidence="3" id="KW-1185">Reference proteome</keyword>
<sequence length="227" mass="26070">MTDDELDMEDIESRLYSQVYHASVENEHNSNENIEPATRVSLQSTPYTLSNVPTRSNRYFHKEHVNHPIQSSYISFDDLTALQNNISFSPNSTDITTEGNFGSQFQNNITVNQYTLPVIINPEFSEVLNPSFGGKFFTSWAVKNQRLLSKKKQSKRVEIRKERKRQKKLENRVNNLLIEMHGSGDAQRKVNDVIYVSDDSDECIIQDKDVTSSVESQNVFTGFPKKI</sequence>
<evidence type="ECO:0000256" key="1">
    <source>
        <dbReference type="SAM" id="Coils"/>
    </source>
</evidence>
<organism evidence="2 3">
    <name type="scientific">Rhamnusium bicolor</name>
    <dbReference type="NCBI Taxonomy" id="1586634"/>
    <lineage>
        <taxon>Eukaryota</taxon>
        <taxon>Metazoa</taxon>
        <taxon>Ecdysozoa</taxon>
        <taxon>Arthropoda</taxon>
        <taxon>Hexapoda</taxon>
        <taxon>Insecta</taxon>
        <taxon>Pterygota</taxon>
        <taxon>Neoptera</taxon>
        <taxon>Endopterygota</taxon>
        <taxon>Coleoptera</taxon>
        <taxon>Polyphaga</taxon>
        <taxon>Cucujiformia</taxon>
        <taxon>Chrysomeloidea</taxon>
        <taxon>Cerambycidae</taxon>
        <taxon>Lepturinae</taxon>
        <taxon>Rhagiini</taxon>
        <taxon>Rhamnusium</taxon>
    </lineage>
</organism>
<reference evidence="2" key="1">
    <citation type="journal article" date="2023" name="Insect Mol. Biol.">
        <title>Genome sequencing provides insights into the evolution of gene families encoding plant cell wall-degrading enzymes in longhorned beetles.</title>
        <authorList>
            <person name="Shin N.R."/>
            <person name="Okamura Y."/>
            <person name="Kirsch R."/>
            <person name="Pauchet Y."/>
        </authorList>
    </citation>
    <scope>NUCLEOTIDE SEQUENCE</scope>
    <source>
        <strain evidence="2">RBIC_L_NR</strain>
    </source>
</reference>
<proteinExistence type="predicted"/>
<protein>
    <submittedName>
        <fullName evidence="2">Uncharacterized protein</fullName>
    </submittedName>
</protein>
<feature type="coiled-coil region" evidence="1">
    <location>
        <begin position="152"/>
        <end position="179"/>
    </location>
</feature>
<dbReference type="Proteomes" id="UP001162156">
    <property type="component" value="Unassembled WGS sequence"/>
</dbReference>
<name>A0AAV8WYX4_9CUCU</name>
<keyword evidence="1" id="KW-0175">Coiled coil</keyword>
<dbReference type="AlphaFoldDB" id="A0AAV8WYX4"/>
<gene>
    <name evidence="2" type="ORF">NQ314_015332</name>
</gene>
<evidence type="ECO:0000313" key="2">
    <source>
        <dbReference type="EMBL" id="KAJ8931714.1"/>
    </source>
</evidence>
<comment type="caution">
    <text evidence="2">The sequence shown here is derived from an EMBL/GenBank/DDBJ whole genome shotgun (WGS) entry which is preliminary data.</text>
</comment>
<accession>A0AAV8WYX4</accession>
<dbReference type="EMBL" id="JANEYF010004259">
    <property type="protein sequence ID" value="KAJ8931714.1"/>
    <property type="molecule type" value="Genomic_DNA"/>
</dbReference>
<evidence type="ECO:0000313" key="3">
    <source>
        <dbReference type="Proteomes" id="UP001162156"/>
    </source>
</evidence>